<dbReference type="InterPro" id="IPR045078">
    <property type="entry name" value="TST/MPST-like"/>
</dbReference>
<dbReference type="CDD" id="cd01449">
    <property type="entry name" value="TST_Repeat_2"/>
    <property type="match status" value="1"/>
</dbReference>
<accession>A0ABQ3J2V3</accession>
<evidence type="ECO:0000256" key="1">
    <source>
        <dbReference type="ARBA" id="ARBA00022679"/>
    </source>
</evidence>
<gene>
    <name evidence="5" type="ORF">GCM10011501_31380</name>
</gene>
<dbReference type="SMART" id="SM00450">
    <property type="entry name" value="RHOD"/>
    <property type="match status" value="2"/>
</dbReference>
<evidence type="ECO:0000313" key="5">
    <source>
        <dbReference type="EMBL" id="GHE99710.1"/>
    </source>
</evidence>
<dbReference type="RefSeq" id="WP_189379213.1">
    <property type="nucleotide sequence ID" value="NZ_BNAH01000015.1"/>
</dbReference>
<keyword evidence="6" id="KW-1185">Reference proteome</keyword>
<dbReference type="EMBL" id="BNAH01000015">
    <property type="protein sequence ID" value="GHE99710.1"/>
    <property type="molecule type" value="Genomic_DNA"/>
</dbReference>
<organism evidence="5 6">
    <name type="scientific">Thalassotalea profundi</name>
    <dbReference type="NCBI Taxonomy" id="2036687"/>
    <lineage>
        <taxon>Bacteria</taxon>
        <taxon>Pseudomonadati</taxon>
        <taxon>Pseudomonadota</taxon>
        <taxon>Gammaproteobacteria</taxon>
        <taxon>Alteromonadales</taxon>
        <taxon>Colwelliaceae</taxon>
        <taxon>Thalassotalea</taxon>
    </lineage>
</organism>
<feature type="domain" description="Rhodanese" evidence="4">
    <location>
        <begin position="19"/>
        <end position="137"/>
    </location>
</feature>
<keyword evidence="1 3" id="KW-0808">Transferase</keyword>
<evidence type="ECO:0000313" key="6">
    <source>
        <dbReference type="Proteomes" id="UP000626370"/>
    </source>
</evidence>
<protein>
    <recommendedName>
        <fullName evidence="3">Sulfurtransferase</fullName>
    </recommendedName>
</protein>
<dbReference type="PANTHER" id="PTHR11364:SF27">
    <property type="entry name" value="SULFURTRANSFERASE"/>
    <property type="match status" value="1"/>
</dbReference>
<dbReference type="InterPro" id="IPR001763">
    <property type="entry name" value="Rhodanese-like_dom"/>
</dbReference>
<feature type="domain" description="Rhodanese" evidence="4">
    <location>
        <begin position="169"/>
        <end position="281"/>
    </location>
</feature>
<evidence type="ECO:0000259" key="4">
    <source>
        <dbReference type="PROSITE" id="PS50206"/>
    </source>
</evidence>
<keyword evidence="2" id="KW-0677">Repeat</keyword>
<dbReference type="PANTHER" id="PTHR11364">
    <property type="entry name" value="THIOSULFATE SULFERTANSFERASE"/>
    <property type="match status" value="1"/>
</dbReference>
<evidence type="ECO:0000256" key="2">
    <source>
        <dbReference type="ARBA" id="ARBA00022737"/>
    </source>
</evidence>
<dbReference type="InterPro" id="IPR001307">
    <property type="entry name" value="Thiosulphate_STrfase_CS"/>
</dbReference>
<dbReference type="Pfam" id="PF00581">
    <property type="entry name" value="Rhodanese"/>
    <property type="match status" value="2"/>
</dbReference>
<dbReference type="PROSITE" id="PS50206">
    <property type="entry name" value="RHODANESE_3"/>
    <property type="match status" value="2"/>
</dbReference>
<comment type="caution">
    <text evidence="5">The sequence shown here is derived from an EMBL/GenBank/DDBJ whole genome shotgun (WGS) entry which is preliminary data.</text>
</comment>
<dbReference type="SUPFAM" id="SSF52821">
    <property type="entry name" value="Rhodanese/Cell cycle control phosphatase"/>
    <property type="match status" value="2"/>
</dbReference>
<dbReference type="Proteomes" id="UP000626370">
    <property type="component" value="Unassembled WGS sequence"/>
</dbReference>
<name>A0ABQ3J2V3_9GAMM</name>
<dbReference type="InterPro" id="IPR036873">
    <property type="entry name" value="Rhodanese-like_dom_sf"/>
</dbReference>
<dbReference type="PROSITE" id="PS00683">
    <property type="entry name" value="RHODANESE_2"/>
    <property type="match status" value="1"/>
</dbReference>
<sequence>MSIFPSPLVSCTQLQSIIDDQNLIVLDASIPPIGDQMLPDARWPDVCIKGARRCDINQEFSDHKNPSPHAMLSPENFQQVARNIGINNESTIVAYDDLGLFSAARTWWMFKAMGHKNVYVLDGGLPQWLTLKLPTDKANNQVCYAKGNFNAHYQKSMFSSKEDVFNAIDKNTVRILDARSAERFYGKVDEPRVGVRKGHIPSSVNLPFTILFEHGLFKPKKELLMLLSQYATKEQSLIMSCGSGVTACILALAADISGYYTVSIYDGSWSEWGANHKLPIE</sequence>
<reference evidence="6" key="1">
    <citation type="journal article" date="2019" name="Int. J. Syst. Evol. Microbiol.">
        <title>The Global Catalogue of Microorganisms (GCM) 10K type strain sequencing project: providing services to taxonomists for standard genome sequencing and annotation.</title>
        <authorList>
            <consortium name="The Broad Institute Genomics Platform"/>
            <consortium name="The Broad Institute Genome Sequencing Center for Infectious Disease"/>
            <person name="Wu L."/>
            <person name="Ma J."/>
        </authorList>
    </citation>
    <scope>NUCLEOTIDE SEQUENCE [LARGE SCALE GENOMIC DNA]</scope>
    <source>
        <strain evidence="6">CGMCC 1.15922</strain>
    </source>
</reference>
<evidence type="ECO:0000256" key="3">
    <source>
        <dbReference type="RuleBase" id="RU000507"/>
    </source>
</evidence>
<dbReference type="Gene3D" id="3.40.250.10">
    <property type="entry name" value="Rhodanese-like domain"/>
    <property type="match status" value="2"/>
</dbReference>
<proteinExistence type="predicted"/>
<dbReference type="CDD" id="cd01448">
    <property type="entry name" value="TST_Repeat_1"/>
    <property type="match status" value="1"/>
</dbReference>